<gene>
    <name evidence="2" type="ORF">KDM92_06955</name>
</gene>
<feature type="chain" id="PRO_5037804531" evidence="1">
    <location>
        <begin position="33"/>
        <end position="214"/>
    </location>
</feature>
<evidence type="ECO:0000313" key="3">
    <source>
        <dbReference type="Proteomes" id="UP000680158"/>
    </source>
</evidence>
<feature type="signal peptide" evidence="1">
    <location>
        <begin position="1"/>
        <end position="32"/>
    </location>
</feature>
<proteinExistence type="predicted"/>
<name>A0A941I2H2_9BURK</name>
<evidence type="ECO:0000256" key="1">
    <source>
        <dbReference type="SAM" id="SignalP"/>
    </source>
</evidence>
<protein>
    <submittedName>
        <fullName evidence="2">Nitrous oxide reductase accessory protein NosL</fullName>
    </submittedName>
</protein>
<sequence>MRAHVSSKKIATWLISASLISALFLFSISANKAAQSDTQILNTDDICIVAPATSFDPNWGIELYAPRKVPADARCPVCGMYPSKSLDWAGQVIFKNGDTHFFDSPLSLFIYLQAPEKYNAARHVSDIAVSFVTDSSSGRWIKIEDAIFVSGSNAKGPMRAGNFVAFADKEIAKKFIQTRGGTLLRAQQIEPQLLLSLSNSRRHQHTQSTSSHSP</sequence>
<dbReference type="SUPFAM" id="SSF160387">
    <property type="entry name" value="NosL/MerB-like"/>
    <property type="match status" value="1"/>
</dbReference>
<dbReference type="PANTHER" id="PTHR41247:SF1">
    <property type="entry name" value="HTH-TYPE TRANSCRIPTIONAL REPRESSOR YCNK"/>
    <property type="match status" value="1"/>
</dbReference>
<keyword evidence="3" id="KW-1185">Reference proteome</keyword>
<comment type="caution">
    <text evidence="2">The sequence shown here is derived from an EMBL/GenBank/DDBJ whole genome shotgun (WGS) entry which is preliminary data.</text>
</comment>
<dbReference type="AlphaFoldDB" id="A0A941I2H2"/>
<organism evidence="2 3">
    <name type="scientific">Undibacterium baiyunense</name>
    <dbReference type="NCBI Taxonomy" id="2828731"/>
    <lineage>
        <taxon>Bacteria</taxon>
        <taxon>Pseudomonadati</taxon>
        <taxon>Pseudomonadota</taxon>
        <taxon>Betaproteobacteria</taxon>
        <taxon>Burkholderiales</taxon>
        <taxon>Oxalobacteraceae</taxon>
        <taxon>Undibacterium</taxon>
    </lineage>
</organism>
<dbReference type="PANTHER" id="PTHR41247">
    <property type="entry name" value="HTH-TYPE TRANSCRIPTIONAL REPRESSOR YCNK"/>
    <property type="match status" value="1"/>
</dbReference>
<dbReference type="InterPro" id="IPR008719">
    <property type="entry name" value="N2O_reductase_NosL"/>
</dbReference>
<dbReference type="Gene3D" id="3.30.70.2050">
    <property type="match status" value="1"/>
</dbReference>
<dbReference type="EMBL" id="JAGSPM010000003">
    <property type="protein sequence ID" value="MBR7746317.1"/>
    <property type="molecule type" value="Genomic_DNA"/>
</dbReference>
<accession>A0A941I2H2</accession>
<dbReference type="Proteomes" id="UP000680158">
    <property type="component" value="Unassembled WGS sequence"/>
</dbReference>
<dbReference type="Pfam" id="PF05573">
    <property type="entry name" value="NosL"/>
    <property type="match status" value="1"/>
</dbReference>
<reference evidence="2 3" key="1">
    <citation type="submission" date="2021-04" db="EMBL/GenBank/DDBJ databases">
        <title>novel species isolated from subtropical streams in China.</title>
        <authorList>
            <person name="Lu H."/>
        </authorList>
    </citation>
    <scope>NUCLEOTIDE SEQUENCE [LARGE SCALE GENOMIC DNA]</scope>
    <source>
        <strain evidence="2 3">BYS107W</strain>
    </source>
</reference>
<evidence type="ECO:0000313" key="2">
    <source>
        <dbReference type="EMBL" id="MBR7746317.1"/>
    </source>
</evidence>
<keyword evidence="1" id="KW-0732">Signal</keyword>